<dbReference type="Gene3D" id="3.40.30.10">
    <property type="entry name" value="Glutaredoxin"/>
    <property type="match status" value="1"/>
</dbReference>
<dbReference type="EMBL" id="FWFO01000001">
    <property type="protein sequence ID" value="SLN40420.1"/>
    <property type="molecule type" value="Genomic_DNA"/>
</dbReference>
<sequence length="201" mass="22123">MVTKTVDFLYDFGSPNAYLIHKTLPDLAARFGATVTYQPILLGGVFKATNNQSPMQAFGGVQGKLQYHMRETQRFIKRHNLTFHMNPHFPVMTIGVMRGAIYAQGKEWETKYISAVFDAMWVHGQKMDDPAVIGDVLSENGLPASKIMEATQDQSVKQGLIKATSAAVGRGIFGSPTMFVGDEMFFGKETLPEIEEALGAA</sequence>
<dbReference type="GO" id="GO:0018845">
    <property type="term" value="F:2-hydroxychromene-2-carboxylate isomerase activity"/>
    <property type="evidence" value="ECO:0007669"/>
    <property type="project" value="UniProtKB-UniRule"/>
</dbReference>
<dbReference type="Proteomes" id="UP000193077">
    <property type="component" value="Unassembled WGS sequence"/>
</dbReference>
<evidence type="ECO:0000313" key="4">
    <source>
        <dbReference type="EMBL" id="SLN40420.1"/>
    </source>
</evidence>
<dbReference type="InterPro" id="IPR014440">
    <property type="entry name" value="HCCAis_GSTk"/>
</dbReference>
<dbReference type="GO" id="GO:0004602">
    <property type="term" value="F:glutathione peroxidase activity"/>
    <property type="evidence" value="ECO:0007669"/>
    <property type="project" value="TreeGrafter"/>
</dbReference>
<dbReference type="CDD" id="cd03022">
    <property type="entry name" value="DsbA_HCCA_Iso"/>
    <property type="match status" value="1"/>
</dbReference>
<feature type="active site" description="Nucleophile" evidence="2">
    <location>
        <position position="14"/>
    </location>
</feature>
<organism evidence="4 5">
    <name type="scientific">Falsiruegeria litorea R37</name>
    <dbReference type="NCBI Taxonomy" id="1200284"/>
    <lineage>
        <taxon>Bacteria</taxon>
        <taxon>Pseudomonadati</taxon>
        <taxon>Pseudomonadota</taxon>
        <taxon>Alphaproteobacteria</taxon>
        <taxon>Rhodobacterales</taxon>
        <taxon>Roseobacteraceae</taxon>
        <taxon>Falsiruegeria</taxon>
    </lineage>
</organism>
<dbReference type="GO" id="GO:1901170">
    <property type="term" value="P:naphthalene catabolic process"/>
    <property type="evidence" value="ECO:0007669"/>
    <property type="project" value="InterPro"/>
</dbReference>
<dbReference type="InterPro" id="IPR001853">
    <property type="entry name" value="DSBA-like_thioredoxin_dom"/>
</dbReference>
<protein>
    <recommendedName>
        <fullName evidence="1">2-hydroxychromene-2-carboxylate isomerase</fullName>
        <ecNumber evidence="1">5.99.1.4</ecNumber>
    </recommendedName>
</protein>
<evidence type="ECO:0000313" key="5">
    <source>
        <dbReference type="Proteomes" id="UP000193077"/>
    </source>
</evidence>
<dbReference type="InterPro" id="IPR044087">
    <property type="entry name" value="NahD-like"/>
</dbReference>
<keyword evidence="5" id="KW-1185">Reference proteome</keyword>
<evidence type="ECO:0000256" key="2">
    <source>
        <dbReference type="PIRSR" id="PIRSR006386-1"/>
    </source>
</evidence>
<dbReference type="Pfam" id="PF01323">
    <property type="entry name" value="DSBA"/>
    <property type="match status" value="1"/>
</dbReference>
<dbReference type="GO" id="GO:0004364">
    <property type="term" value="F:glutathione transferase activity"/>
    <property type="evidence" value="ECO:0007669"/>
    <property type="project" value="TreeGrafter"/>
</dbReference>
<name>A0A1Y5SH74_9RHOB</name>
<evidence type="ECO:0000256" key="1">
    <source>
        <dbReference type="PIRNR" id="PIRNR006386"/>
    </source>
</evidence>
<reference evidence="4 5" key="1">
    <citation type="submission" date="2017-03" db="EMBL/GenBank/DDBJ databases">
        <authorList>
            <person name="Afonso C.L."/>
            <person name="Miller P.J."/>
            <person name="Scott M.A."/>
            <person name="Spackman E."/>
            <person name="Goraichik I."/>
            <person name="Dimitrov K.M."/>
            <person name="Suarez D.L."/>
            <person name="Swayne D.E."/>
        </authorList>
    </citation>
    <scope>NUCLEOTIDE SEQUENCE [LARGE SCALE GENOMIC DNA]</scope>
    <source>
        <strain evidence="4 5">CECT 7639</strain>
    </source>
</reference>
<dbReference type="AlphaFoldDB" id="A0A1Y5SH74"/>
<comment type="catalytic activity">
    <reaction evidence="1">
        <text>2-hydroxychromene-2-carboxylate = (3E)-4-(2-hydroxyphenyl)-2-oxobut-3-enoate</text>
        <dbReference type="Rhea" id="RHEA:27401"/>
        <dbReference type="ChEBI" id="CHEBI:59350"/>
        <dbReference type="ChEBI" id="CHEBI:59353"/>
        <dbReference type="EC" id="5.99.1.4"/>
    </reaction>
</comment>
<feature type="domain" description="DSBA-like thioredoxin" evidence="3">
    <location>
        <begin position="5"/>
        <end position="198"/>
    </location>
</feature>
<dbReference type="GO" id="GO:0006749">
    <property type="term" value="P:glutathione metabolic process"/>
    <property type="evidence" value="ECO:0007669"/>
    <property type="project" value="TreeGrafter"/>
</dbReference>
<dbReference type="EC" id="5.99.1.4" evidence="1"/>
<dbReference type="InterPro" id="IPR051924">
    <property type="entry name" value="GST_Kappa/NadH"/>
</dbReference>
<evidence type="ECO:0000259" key="3">
    <source>
        <dbReference type="Pfam" id="PF01323"/>
    </source>
</evidence>
<dbReference type="InterPro" id="IPR036249">
    <property type="entry name" value="Thioredoxin-like_sf"/>
</dbReference>
<dbReference type="SUPFAM" id="SSF52833">
    <property type="entry name" value="Thioredoxin-like"/>
    <property type="match status" value="1"/>
</dbReference>
<proteinExistence type="inferred from homology"/>
<comment type="similarity">
    <text evidence="1">Belongs to the GST superfamily. NadH family.</text>
</comment>
<dbReference type="PANTHER" id="PTHR42943:SF2">
    <property type="entry name" value="GLUTATHIONE S-TRANSFERASE KAPPA 1"/>
    <property type="match status" value="1"/>
</dbReference>
<dbReference type="OrthoDB" id="5244108at2"/>
<dbReference type="PIRSF" id="PIRSF006386">
    <property type="entry name" value="HCCAis_GSTk"/>
    <property type="match status" value="1"/>
</dbReference>
<gene>
    <name evidence="4" type="primary">nsaD_3</name>
    <name evidence="4" type="ORF">TRL7639_02083</name>
</gene>
<dbReference type="PANTHER" id="PTHR42943">
    <property type="entry name" value="GLUTATHIONE S-TRANSFERASE KAPPA"/>
    <property type="match status" value="1"/>
</dbReference>
<keyword evidence="1 4" id="KW-0413">Isomerase</keyword>
<accession>A0A1Y5SH74</accession>